<evidence type="ECO:0000313" key="3">
    <source>
        <dbReference type="EMBL" id="MBB2158405.1"/>
    </source>
</evidence>
<dbReference type="SUPFAM" id="SSF141868">
    <property type="entry name" value="EAL domain-like"/>
    <property type="match status" value="1"/>
</dbReference>
<dbReference type="InterPro" id="IPR003018">
    <property type="entry name" value="GAF"/>
</dbReference>
<dbReference type="Gene3D" id="3.30.70.270">
    <property type="match status" value="1"/>
</dbReference>
<dbReference type="InterPro" id="IPR000014">
    <property type="entry name" value="PAS"/>
</dbReference>
<dbReference type="Pfam" id="PF00990">
    <property type="entry name" value="GGDEF"/>
    <property type="match status" value="1"/>
</dbReference>
<sequence length="1365" mass="150105">MRVPRPLLPASRHLATLAEGARDNGQRKRLQRLERLNGFNAFLARVGMAFDPAMDETALLHAACEAATRTARLRAAFVARPDAGGDFHPLAYSGPVPQLHDPAFSASPDMPARHGHVGRAWHDRQPVFCADIAQEDDLRPWQARMRKLDVRSCAALPLWRAGRVWAVFGVYDAQDDTFDPAVRTILLDAVAGLSRALRTQDELRSRAAQIDRSQVGIVLLRDTRIHRANAFAAALVGCTPNDLHNAPADAILADRTHGPQLERAQAQLRDTGQARLSGVHLPGPDGQDVIADLSAVMLDDPPGTDSVWTIENVTAREETQRLYRALINAVSAMLAAEDEAEKCRAVCDTLVDGTLFNAVWLAQPDLSGRIRVRAHAGKGGDVITRLKWQIDMDADTLPMTVRSWREEDLVYTNDPATDLAAVQGYWQIADYRWRGVLSVPVLRGGQIWAVLAFTTQRIGGFDDKSITLCRRVADLMGQSLDRLDTSRNLEKLRHEEARLARRDALTALPNRLALEEYLPKAQERATERGMSMAIGLMDLDGFKAVNDTYGHAAGDKVLAELSRRLWEALRETGYVARLGGDEFVVVLENLDAATANEQAAAALDSLASVVAEPFVLDDGKTAKVGLTMGVALFPQDGDRAEALLRRADNAMYRAKQNPNKREANWHFAAGLDEALDLEDDAAADLFPIAPYGTKAADLLGRAARAAARIADSVRMAAIPAIWKKSGGAPVLANLTQEQHERLNDREAKHLEFLVAPTTGRKDVLAAARTLGTMYTLFGVDPVVFVAEQSGYLRLLLAEMEAGGVSGDDRYLVQQIVEARYRDDRRMRRLIGTGVHKAYAASLSDEGAGGAWGQVSADALAALARLPGIQAAFLVRPNAAGELVAQSIAGPCAPALDEALLRGDARPVIARSHHGAHHGAHPGSHQGSFIGARAWRTGERQTCPSIELDDAMAPWHTLMADLRIHSAMSVPVRRQDGTTALVLTLFGACPNQFESTEMRKFAIGLQEKWERLWRDGQGMSAERSSHLRERLFSGGLHMFMQPVIDLRTGRLLKVEALARLKDADGTILPPATFLTLLGHDELDRLFQIGLEQGLAWLQSWDGRGMSTELSVNMPPSCLSNANILRMVGDMLDRYNIAPSRLTLEVLENQALDSDRQGTVLRDFRAMGVQMAIDDLGAGHSNLLRLSATPFDCIKVDRGLLRHIRDVPLQIFSVIRSLREMGHDLRSQVVMEGLEDADMIEAMRHLGCRYGQGFGIARPMPADDFLDWYRTRSDQDRKEEDGRIHSDLGALAYLWAATRGHPPAEGFHLKDGPLTRWLEGRGRDDRDAVRWYSILSAGPVTEETARDLREWLADRVTNAQGDRGGRA</sequence>
<evidence type="ECO:0000259" key="2">
    <source>
        <dbReference type="PROSITE" id="PS50887"/>
    </source>
</evidence>
<gene>
    <name evidence="3" type="ORF">HLH33_19275</name>
</gene>
<dbReference type="Gene3D" id="3.30.450.40">
    <property type="match status" value="2"/>
</dbReference>
<dbReference type="SUPFAM" id="SSF55785">
    <property type="entry name" value="PYP-like sensor domain (PAS domain)"/>
    <property type="match status" value="1"/>
</dbReference>
<proteinExistence type="predicted"/>
<dbReference type="CDD" id="cd01948">
    <property type="entry name" value="EAL"/>
    <property type="match status" value="1"/>
</dbReference>
<dbReference type="InterPro" id="IPR043128">
    <property type="entry name" value="Rev_trsase/Diguanyl_cyclase"/>
</dbReference>
<name>A0A7W4I8Y3_GLUDI</name>
<dbReference type="CDD" id="cd01949">
    <property type="entry name" value="GGDEF"/>
    <property type="match status" value="1"/>
</dbReference>
<dbReference type="InterPro" id="IPR029787">
    <property type="entry name" value="Nucleotide_cyclase"/>
</dbReference>
<dbReference type="Pfam" id="PF13185">
    <property type="entry name" value="GAF_2"/>
    <property type="match status" value="3"/>
</dbReference>
<dbReference type="InterPro" id="IPR035919">
    <property type="entry name" value="EAL_sf"/>
</dbReference>
<reference evidence="3 4" key="1">
    <citation type="submission" date="2020-04" db="EMBL/GenBank/DDBJ databases">
        <title>Description of novel Gluconacetobacter.</title>
        <authorList>
            <person name="Sombolestani A."/>
        </authorList>
    </citation>
    <scope>NUCLEOTIDE SEQUENCE [LARGE SCALE GENOMIC DNA]</scope>
    <source>
        <strain evidence="3 4">LMG 7603</strain>
    </source>
</reference>
<organism evidence="3 4">
    <name type="scientific">Gluconacetobacter diazotrophicus</name>
    <name type="common">Acetobacter diazotrophicus</name>
    <dbReference type="NCBI Taxonomy" id="33996"/>
    <lineage>
        <taxon>Bacteria</taxon>
        <taxon>Pseudomonadati</taxon>
        <taxon>Pseudomonadota</taxon>
        <taxon>Alphaproteobacteria</taxon>
        <taxon>Acetobacterales</taxon>
        <taxon>Acetobacteraceae</taxon>
        <taxon>Gluconacetobacter</taxon>
    </lineage>
</organism>
<dbReference type="Gene3D" id="3.30.450.20">
    <property type="entry name" value="PAS domain"/>
    <property type="match status" value="1"/>
</dbReference>
<dbReference type="SUPFAM" id="SSF55073">
    <property type="entry name" value="Nucleotide cyclase"/>
    <property type="match status" value="1"/>
</dbReference>
<dbReference type="Proteomes" id="UP000550787">
    <property type="component" value="Unassembled WGS sequence"/>
</dbReference>
<dbReference type="RefSeq" id="WP_183116741.1">
    <property type="nucleotide sequence ID" value="NZ_JABEQG010000084.1"/>
</dbReference>
<dbReference type="SMART" id="SM00267">
    <property type="entry name" value="GGDEF"/>
    <property type="match status" value="1"/>
</dbReference>
<comment type="caution">
    <text evidence="3">The sequence shown here is derived from an EMBL/GenBank/DDBJ whole genome shotgun (WGS) entry which is preliminary data.</text>
</comment>
<dbReference type="InterPro" id="IPR000160">
    <property type="entry name" value="GGDEF_dom"/>
</dbReference>
<dbReference type="InterPro" id="IPR001633">
    <property type="entry name" value="EAL_dom"/>
</dbReference>
<evidence type="ECO:0000259" key="1">
    <source>
        <dbReference type="PROSITE" id="PS50883"/>
    </source>
</evidence>
<accession>A0A7W4I8Y3</accession>
<dbReference type="SMART" id="SM00052">
    <property type="entry name" value="EAL"/>
    <property type="match status" value="1"/>
</dbReference>
<dbReference type="PROSITE" id="PS50887">
    <property type="entry name" value="GGDEF"/>
    <property type="match status" value="1"/>
</dbReference>
<dbReference type="InterPro" id="IPR029016">
    <property type="entry name" value="GAF-like_dom_sf"/>
</dbReference>
<protein>
    <submittedName>
        <fullName evidence="3">EAL domain-containing protein</fullName>
    </submittedName>
</protein>
<dbReference type="InterPro" id="IPR052155">
    <property type="entry name" value="Biofilm_reg_signaling"/>
</dbReference>
<dbReference type="InterPro" id="IPR035965">
    <property type="entry name" value="PAS-like_dom_sf"/>
</dbReference>
<dbReference type="SMART" id="SM00065">
    <property type="entry name" value="GAF"/>
    <property type="match status" value="2"/>
</dbReference>
<dbReference type="NCBIfam" id="TIGR00254">
    <property type="entry name" value="GGDEF"/>
    <property type="match status" value="1"/>
</dbReference>
<dbReference type="Gene3D" id="3.20.20.450">
    <property type="entry name" value="EAL domain"/>
    <property type="match status" value="1"/>
</dbReference>
<dbReference type="PANTHER" id="PTHR44757:SF2">
    <property type="entry name" value="BIOFILM ARCHITECTURE MAINTENANCE PROTEIN MBAA"/>
    <property type="match status" value="1"/>
</dbReference>
<dbReference type="Pfam" id="PF00563">
    <property type="entry name" value="EAL"/>
    <property type="match status" value="1"/>
</dbReference>
<dbReference type="PROSITE" id="PS50883">
    <property type="entry name" value="EAL"/>
    <property type="match status" value="1"/>
</dbReference>
<feature type="domain" description="EAL" evidence="1">
    <location>
        <begin position="1019"/>
        <end position="1271"/>
    </location>
</feature>
<dbReference type="PANTHER" id="PTHR44757">
    <property type="entry name" value="DIGUANYLATE CYCLASE DGCP"/>
    <property type="match status" value="1"/>
</dbReference>
<feature type="domain" description="GGDEF" evidence="2">
    <location>
        <begin position="530"/>
        <end position="668"/>
    </location>
</feature>
<evidence type="ECO:0000313" key="4">
    <source>
        <dbReference type="Proteomes" id="UP000550787"/>
    </source>
</evidence>
<dbReference type="SUPFAM" id="SSF55781">
    <property type="entry name" value="GAF domain-like"/>
    <property type="match status" value="3"/>
</dbReference>
<dbReference type="EMBL" id="JABEQG010000084">
    <property type="protein sequence ID" value="MBB2158405.1"/>
    <property type="molecule type" value="Genomic_DNA"/>
</dbReference>
<dbReference type="CDD" id="cd00130">
    <property type="entry name" value="PAS"/>
    <property type="match status" value="1"/>
</dbReference>